<sequence>MTKLRRLKTAGRNARSRSSLSSMVEGMSSSGVSLTTSRKTGDMTGYHQTQQESNEISISGTNLFSHPSKLQPYRKEPVTHSSHKSLATNRVSYPDVEYCWPVRNIMSNLQIYKEAGPSQATGAVTVQGRGGLQSTSGSCRVIRVFRYAGISISLAVGSSLRTGRSVREYANRIEANTTWPKSASCVVKPLPLKRGNATPMSSTELSKEKRHSAPRQTDGCCLPAQLISTVTNPERGRNDGQAYHGVTWSFDIRLSIRRGCHDFDMNPTDEACQLYLHEKDETYHASVQACRICRQCFDVTYRLPRGSEDDPVCNPSDLNACSSGATAPWLPLNVCLQIKAAGSTVFVPPVRPAANVHQRPAGDFATSRPTGLASERLAFDEMEGESIWMQTDWAVGCSRPARQWIKPPTLSKFARLAHQWTSIILLPGKRRLPVIQSDSSSGIVTTTSHDLGQLNSPSLFYQQRYDFGRLLRTSATGTDDKERAHTFGYPELSGLGIETATDHALASQVKLAAPTSLLLSSNSRRLTSLEGLHLQVAWWPIRPKTQRVTCDSLLSTCQLGMPSEWAITNATSLYGDSPNR</sequence>
<keyword evidence="3" id="KW-1185">Reference proteome</keyword>
<name>A0A9Q8WFC0_9PEZI</name>
<evidence type="ECO:0000313" key="3">
    <source>
        <dbReference type="Proteomes" id="UP000830671"/>
    </source>
</evidence>
<feature type="region of interest" description="Disordered" evidence="1">
    <location>
        <begin position="194"/>
        <end position="216"/>
    </location>
</feature>
<dbReference type="KEGG" id="clup:CLUP02_06038"/>
<dbReference type="GeneID" id="73340052"/>
<proteinExistence type="predicted"/>
<reference evidence="2" key="1">
    <citation type="journal article" date="2021" name="Mol. Plant Microbe Interact.">
        <title>Complete Genome Sequence of the Plant-Pathogenic Fungus Colletotrichum lupini.</title>
        <authorList>
            <person name="Baroncelli R."/>
            <person name="Pensec F."/>
            <person name="Da Lio D."/>
            <person name="Boufleur T."/>
            <person name="Vicente I."/>
            <person name="Sarrocco S."/>
            <person name="Picot A."/>
            <person name="Baraldi E."/>
            <person name="Sukno S."/>
            <person name="Thon M."/>
            <person name="Le Floch G."/>
        </authorList>
    </citation>
    <scope>NUCLEOTIDE SEQUENCE</scope>
    <source>
        <strain evidence="2">IMI 504893</strain>
    </source>
</reference>
<evidence type="ECO:0000313" key="2">
    <source>
        <dbReference type="EMBL" id="UQC80555.1"/>
    </source>
</evidence>
<dbReference type="EMBL" id="CP019475">
    <property type="protein sequence ID" value="UQC80555.1"/>
    <property type="molecule type" value="Genomic_DNA"/>
</dbReference>
<gene>
    <name evidence="2" type="ORF">CLUP02_06038</name>
</gene>
<dbReference type="RefSeq" id="XP_049142185.1">
    <property type="nucleotide sequence ID" value="XM_049285042.1"/>
</dbReference>
<feature type="region of interest" description="Disordered" evidence="1">
    <location>
        <begin position="1"/>
        <end position="55"/>
    </location>
</feature>
<dbReference type="AlphaFoldDB" id="A0A9Q8WFC0"/>
<dbReference type="Proteomes" id="UP000830671">
    <property type="component" value="Chromosome 3"/>
</dbReference>
<accession>A0A9Q8WFC0</accession>
<feature type="compositionally biased region" description="Polar residues" evidence="1">
    <location>
        <begin position="46"/>
        <end position="55"/>
    </location>
</feature>
<organism evidence="2 3">
    <name type="scientific">Colletotrichum lupini</name>
    <dbReference type="NCBI Taxonomy" id="145971"/>
    <lineage>
        <taxon>Eukaryota</taxon>
        <taxon>Fungi</taxon>
        <taxon>Dikarya</taxon>
        <taxon>Ascomycota</taxon>
        <taxon>Pezizomycotina</taxon>
        <taxon>Sordariomycetes</taxon>
        <taxon>Hypocreomycetidae</taxon>
        <taxon>Glomerellales</taxon>
        <taxon>Glomerellaceae</taxon>
        <taxon>Colletotrichum</taxon>
        <taxon>Colletotrichum acutatum species complex</taxon>
    </lineage>
</organism>
<feature type="compositionally biased region" description="Low complexity" evidence="1">
    <location>
        <begin position="16"/>
        <end position="34"/>
    </location>
</feature>
<evidence type="ECO:0000256" key="1">
    <source>
        <dbReference type="SAM" id="MobiDB-lite"/>
    </source>
</evidence>
<protein>
    <submittedName>
        <fullName evidence="2">Uncharacterized protein</fullName>
    </submittedName>
</protein>